<dbReference type="EMBL" id="BPVZ01000166">
    <property type="protein sequence ID" value="GKV43190.1"/>
    <property type="molecule type" value="Genomic_DNA"/>
</dbReference>
<reference evidence="2 3" key="1">
    <citation type="journal article" date="2021" name="Commun. Biol.">
        <title>The genome of Shorea leprosula (Dipterocarpaceae) highlights the ecological relevance of drought in aseasonal tropical rainforests.</title>
        <authorList>
            <person name="Ng K.K.S."/>
            <person name="Kobayashi M.J."/>
            <person name="Fawcett J.A."/>
            <person name="Hatakeyama M."/>
            <person name="Paape T."/>
            <person name="Ng C.H."/>
            <person name="Ang C.C."/>
            <person name="Tnah L.H."/>
            <person name="Lee C.T."/>
            <person name="Nishiyama T."/>
            <person name="Sese J."/>
            <person name="O'Brien M.J."/>
            <person name="Copetti D."/>
            <person name="Mohd Noor M.I."/>
            <person name="Ong R.C."/>
            <person name="Putra M."/>
            <person name="Sireger I.Z."/>
            <person name="Indrioko S."/>
            <person name="Kosugi Y."/>
            <person name="Izuno A."/>
            <person name="Isagi Y."/>
            <person name="Lee S.L."/>
            <person name="Shimizu K.K."/>
        </authorList>
    </citation>
    <scope>NUCLEOTIDE SEQUENCE [LARGE SCALE GENOMIC DNA]</scope>
    <source>
        <strain evidence="2">214</strain>
    </source>
</reference>
<dbReference type="AlphaFoldDB" id="A0AAV5M099"/>
<feature type="region of interest" description="Disordered" evidence="1">
    <location>
        <begin position="64"/>
        <end position="85"/>
    </location>
</feature>
<dbReference type="PANTHER" id="PTHR34663">
    <property type="entry name" value="OS06G0637400 PROTEIN"/>
    <property type="match status" value="1"/>
</dbReference>
<dbReference type="InterPro" id="IPR044700">
    <property type="entry name" value="PIP2/PIPL1"/>
</dbReference>
<dbReference type="Proteomes" id="UP001054252">
    <property type="component" value="Unassembled WGS sequence"/>
</dbReference>
<feature type="compositionally biased region" description="Basic and acidic residues" evidence="1">
    <location>
        <begin position="75"/>
        <end position="85"/>
    </location>
</feature>
<keyword evidence="3" id="KW-1185">Reference proteome</keyword>
<evidence type="ECO:0000256" key="1">
    <source>
        <dbReference type="SAM" id="MobiDB-lite"/>
    </source>
</evidence>
<dbReference type="PANTHER" id="PTHR34663:SF21">
    <property type="entry name" value="PROTEIN, PUTATIVE-RELATED"/>
    <property type="match status" value="1"/>
</dbReference>
<dbReference type="GO" id="GO:0045087">
    <property type="term" value="P:innate immune response"/>
    <property type="evidence" value="ECO:0007669"/>
    <property type="project" value="InterPro"/>
</dbReference>
<comment type="caution">
    <text evidence="2">The sequence shown here is derived from an EMBL/GenBank/DDBJ whole genome shotgun (WGS) entry which is preliminary data.</text>
</comment>
<name>A0AAV5M099_9ROSI</name>
<protein>
    <submittedName>
        <fullName evidence="2">Uncharacterized protein</fullName>
    </submittedName>
</protein>
<evidence type="ECO:0000313" key="2">
    <source>
        <dbReference type="EMBL" id="GKV43190.1"/>
    </source>
</evidence>
<gene>
    <name evidence="2" type="ORF">SLEP1_g50512</name>
</gene>
<evidence type="ECO:0000313" key="3">
    <source>
        <dbReference type="Proteomes" id="UP001054252"/>
    </source>
</evidence>
<organism evidence="2 3">
    <name type="scientific">Rubroshorea leprosula</name>
    <dbReference type="NCBI Taxonomy" id="152421"/>
    <lineage>
        <taxon>Eukaryota</taxon>
        <taxon>Viridiplantae</taxon>
        <taxon>Streptophyta</taxon>
        <taxon>Embryophyta</taxon>
        <taxon>Tracheophyta</taxon>
        <taxon>Spermatophyta</taxon>
        <taxon>Magnoliopsida</taxon>
        <taxon>eudicotyledons</taxon>
        <taxon>Gunneridae</taxon>
        <taxon>Pentapetalae</taxon>
        <taxon>rosids</taxon>
        <taxon>malvids</taxon>
        <taxon>Malvales</taxon>
        <taxon>Dipterocarpaceae</taxon>
        <taxon>Rubroshorea</taxon>
    </lineage>
</organism>
<proteinExistence type="predicted"/>
<dbReference type="GO" id="GO:0050793">
    <property type="term" value="P:regulation of developmental process"/>
    <property type="evidence" value="ECO:0007669"/>
    <property type="project" value="InterPro"/>
</dbReference>
<sequence length="85" mass="9108">MSSMLYASEARPLRDSKSQSADFIKEIKDMFKGLSLDAVKVSGPSPGVGHRYKNLQTLGLGNKAIIKNSGPSPGEGHKPAKLDRP</sequence>
<accession>A0AAV5M099</accession>